<dbReference type="EMBL" id="WHLY01000002">
    <property type="protein sequence ID" value="MPR33619.1"/>
    <property type="molecule type" value="Genomic_DNA"/>
</dbReference>
<feature type="domain" description="D-isomer specific 2-hydroxyacid dehydrogenase catalytic" evidence="5">
    <location>
        <begin position="19"/>
        <end position="316"/>
    </location>
</feature>
<comment type="similarity">
    <text evidence="1 4">Belongs to the D-isomer specific 2-hydroxyacid dehydrogenase family.</text>
</comment>
<protein>
    <submittedName>
        <fullName evidence="7">D-2-hydroxyacid dehydrogenase</fullName>
    </submittedName>
</protein>
<evidence type="ECO:0000256" key="3">
    <source>
        <dbReference type="ARBA" id="ARBA00023027"/>
    </source>
</evidence>
<keyword evidence="3" id="KW-0520">NAD</keyword>
<evidence type="ECO:0000313" key="8">
    <source>
        <dbReference type="Proteomes" id="UP000479293"/>
    </source>
</evidence>
<evidence type="ECO:0000256" key="1">
    <source>
        <dbReference type="ARBA" id="ARBA00005854"/>
    </source>
</evidence>
<evidence type="ECO:0000313" key="7">
    <source>
        <dbReference type="EMBL" id="MPR33619.1"/>
    </source>
</evidence>
<dbReference type="InterPro" id="IPR050418">
    <property type="entry name" value="D-iso_2-hydroxyacid_DH_PdxB"/>
</dbReference>
<sequence length="316" mass="34215">MNIVYLDSHTLNPGDLSWAPLEKLGNLTVYDRTKPEAVVERAAEADIILTNKVVLDARVLAQLPRLRYVGVTATGYNIIDTKAARSQGITVANVRGYGTPSVAQHTFSLLLALTNHTELHSQSVRAGDWTHAADWCYWKTPLVEISGKTLGLVGLGDIGTQVARIALAFGMHVLAYRKSDARPKAGIERVELDRLFRESDVVSLHCPLTDETSGIINADSLSKMKASAYLINTGRGGLVNEQDLADALNSSQLAGAAVDVLSTEPPQTSNPLLTAQNCIITPHMAWAMYESRERLMQLTAENIAAFQNGAPTNVVN</sequence>
<dbReference type="PROSITE" id="PS00670">
    <property type="entry name" value="D_2_HYDROXYACID_DH_2"/>
    <property type="match status" value="1"/>
</dbReference>
<dbReference type="SUPFAM" id="SSF51735">
    <property type="entry name" value="NAD(P)-binding Rossmann-fold domains"/>
    <property type="match status" value="1"/>
</dbReference>
<name>A0A7C9BQ71_9BACT</name>
<evidence type="ECO:0000259" key="5">
    <source>
        <dbReference type="Pfam" id="PF00389"/>
    </source>
</evidence>
<evidence type="ECO:0000256" key="2">
    <source>
        <dbReference type="ARBA" id="ARBA00023002"/>
    </source>
</evidence>
<dbReference type="Pfam" id="PF00389">
    <property type="entry name" value="2-Hacid_dh"/>
    <property type="match status" value="1"/>
</dbReference>
<dbReference type="Gene3D" id="3.40.50.720">
    <property type="entry name" value="NAD(P)-binding Rossmann-like Domain"/>
    <property type="match status" value="2"/>
</dbReference>
<dbReference type="AlphaFoldDB" id="A0A7C9BQ71"/>
<evidence type="ECO:0000259" key="6">
    <source>
        <dbReference type="Pfam" id="PF02826"/>
    </source>
</evidence>
<dbReference type="PANTHER" id="PTHR43761">
    <property type="entry name" value="D-ISOMER SPECIFIC 2-HYDROXYACID DEHYDROGENASE FAMILY PROTEIN (AFU_ORTHOLOGUE AFUA_1G13630)"/>
    <property type="match status" value="1"/>
</dbReference>
<dbReference type="Pfam" id="PF02826">
    <property type="entry name" value="2-Hacid_dh_C"/>
    <property type="match status" value="1"/>
</dbReference>
<dbReference type="CDD" id="cd12162">
    <property type="entry name" value="2-Hacid_dh_4"/>
    <property type="match status" value="1"/>
</dbReference>
<dbReference type="InterPro" id="IPR006140">
    <property type="entry name" value="D-isomer_DH_NAD-bd"/>
</dbReference>
<organism evidence="7 8">
    <name type="scientific">Salmonirosea aquatica</name>
    <dbReference type="NCBI Taxonomy" id="2654236"/>
    <lineage>
        <taxon>Bacteria</taxon>
        <taxon>Pseudomonadati</taxon>
        <taxon>Bacteroidota</taxon>
        <taxon>Cytophagia</taxon>
        <taxon>Cytophagales</taxon>
        <taxon>Spirosomataceae</taxon>
        <taxon>Salmonirosea</taxon>
    </lineage>
</organism>
<proteinExistence type="inferred from homology"/>
<dbReference type="RefSeq" id="WP_152759019.1">
    <property type="nucleotide sequence ID" value="NZ_WHLY01000002.1"/>
</dbReference>
<dbReference type="GO" id="GO:0051287">
    <property type="term" value="F:NAD binding"/>
    <property type="evidence" value="ECO:0007669"/>
    <property type="project" value="InterPro"/>
</dbReference>
<dbReference type="Proteomes" id="UP000479293">
    <property type="component" value="Unassembled WGS sequence"/>
</dbReference>
<keyword evidence="2 4" id="KW-0560">Oxidoreductase</keyword>
<reference evidence="7 8" key="1">
    <citation type="submission" date="2019-10" db="EMBL/GenBank/DDBJ databases">
        <title>Draft Genome Sequence of Cytophagaceae sp. SJW1-29.</title>
        <authorList>
            <person name="Choi A."/>
        </authorList>
    </citation>
    <scope>NUCLEOTIDE SEQUENCE [LARGE SCALE GENOMIC DNA]</scope>
    <source>
        <strain evidence="7 8">SJW1-29</strain>
    </source>
</reference>
<dbReference type="InterPro" id="IPR006139">
    <property type="entry name" value="D-isomer_2_OHA_DH_cat_dom"/>
</dbReference>
<dbReference type="PROSITE" id="PS00671">
    <property type="entry name" value="D_2_HYDROXYACID_DH_3"/>
    <property type="match status" value="1"/>
</dbReference>
<dbReference type="InterPro" id="IPR029753">
    <property type="entry name" value="D-isomer_DH_CS"/>
</dbReference>
<dbReference type="GO" id="GO:0016616">
    <property type="term" value="F:oxidoreductase activity, acting on the CH-OH group of donors, NAD or NADP as acceptor"/>
    <property type="evidence" value="ECO:0007669"/>
    <property type="project" value="InterPro"/>
</dbReference>
<comment type="caution">
    <text evidence="7">The sequence shown here is derived from an EMBL/GenBank/DDBJ whole genome shotgun (WGS) entry which is preliminary data.</text>
</comment>
<keyword evidence="8" id="KW-1185">Reference proteome</keyword>
<accession>A0A7C9BQ71</accession>
<dbReference type="SUPFAM" id="SSF52283">
    <property type="entry name" value="Formate/glycerate dehydrogenase catalytic domain-like"/>
    <property type="match status" value="1"/>
</dbReference>
<dbReference type="PANTHER" id="PTHR43761:SF1">
    <property type="entry name" value="D-ISOMER SPECIFIC 2-HYDROXYACID DEHYDROGENASE CATALYTIC DOMAIN-CONTAINING PROTEIN-RELATED"/>
    <property type="match status" value="1"/>
</dbReference>
<feature type="domain" description="D-isomer specific 2-hydroxyacid dehydrogenase NAD-binding" evidence="6">
    <location>
        <begin position="107"/>
        <end position="285"/>
    </location>
</feature>
<gene>
    <name evidence="7" type="ORF">GBK04_09620</name>
</gene>
<dbReference type="InterPro" id="IPR036291">
    <property type="entry name" value="NAD(P)-bd_dom_sf"/>
</dbReference>
<dbReference type="FunFam" id="3.40.50.720:FF:000203">
    <property type="entry name" value="D-3-phosphoglycerate dehydrogenase (SerA)"/>
    <property type="match status" value="1"/>
</dbReference>
<evidence type="ECO:0000256" key="4">
    <source>
        <dbReference type="RuleBase" id="RU003719"/>
    </source>
</evidence>